<evidence type="ECO:0000313" key="2">
    <source>
        <dbReference type="Proteomes" id="UP000448877"/>
    </source>
</evidence>
<accession>A0A642PPF7</accession>
<dbReference type="InterPro" id="IPR036397">
    <property type="entry name" value="RNaseH_sf"/>
</dbReference>
<dbReference type="AlphaFoldDB" id="A0A642PPF7"/>
<gene>
    <name evidence="1" type="ORF">F2Y81_27975</name>
</gene>
<dbReference type="InterPro" id="IPR012337">
    <property type="entry name" value="RNaseH-like_sf"/>
</dbReference>
<proteinExistence type="predicted"/>
<sequence>MKENKTFVALCTESFTSNHAAICSVAMVKVVNSVVVQEFHSLVRPVAGKGNMLDTFLFVFGGNKYANAPEFPEVLRLMEAFAGSCKIVVYDEKEIVRVRRNCRFFGVESSNLLTNEFLDICRMSGEKLEESCECYGIKLKADCCLLDKTRACAGLYMKVGQTHRLPSDELCDGLEPFSMGKEDLYNLLPDDEITDRNTIFYHKHIFISGIFSRYPDINVLLSKLHKFGAINLFSFSYTADMVILGEGADRSALGRLRQESNVQILTEIALYDILDDIERR</sequence>
<dbReference type="Proteomes" id="UP000448877">
    <property type="component" value="Unassembled WGS sequence"/>
</dbReference>
<evidence type="ECO:0000313" key="1">
    <source>
        <dbReference type="EMBL" id="KAA5411799.1"/>
    </source>
</evidence>
<evidence type="ECO:0008006" key="3">
    <source>
        <dbReference type="Google" id="ProtNLM"/>
    </source>
</evidence>
<organism evidence="1 2">
    <name type="scientific">Bacteroides cellulosilyticus</name>
    <dbReference type="NCBI Taxonomy" id="246787"/>
    <lineage>
        <taxon>Bacteria</taxon>
        <taxon>Pseudomonadati</taxon>
        <taxon>Bacteroidota</taxon>
        <taxon>Bacteroidia</taxon>
        <taxon>Bacteroidales</taxon>
        <taxon>Bacteroidaceae</taxon>
        <taxon>Bacteroides</taxon>
    </lineage>
</organism>
<dbReference type="SUPFAM" id="SSF53098">
    <property type="entry name" value="Ribonuclease H-like"/>
    <property type="match status" value="1"/>
</dbReference>
<reference evidence="1 2" key="1">
    <citation type="journal article" date="2019" name="Nat. Med.">
        <title>A library of human gut bacterial isolates paired with longitudinal multiomics data enables mechanistic microbiome research.</title>
        <authorList>
            <person name="Poyet M."/>
            <person name="Groussin M."/>
            <person name="Gibbons S.M."/>
            <person name="Avila-Pacheco J."/>
            <person name="Jiang X."/>
            <person name="Kearney S.M."/>
            <person name="Perrotta A.R."/>
            <person name="Berdy B."/>
            <person name="Zhao S."/>
            <person name="Lieberman T.D."/>
            <person name="Swanson P.K."/>
            <person name="Smith M."/>
            <person name="Roesemann S."/>
            <person name="Alexander J.E."/>
            <person name="Rich S.A."/>
            <person name="Livny J."/>
            <person name="Vlamakis H."/>
            <person name="Clish C."/>
            <person name="Bullock K."/>
            <person name="Deik A."/>
            <person name="Scott J."/>
            <person name="Pierce K.A."/>
            <person name="Xavier R.J."/>
            <person name="Alm E.J."/>
        </authorList>
    </citation>
    <scope>NUCLEOTIDE SEQUENCE [LARGE SCALE GENOMIC DNA]</scope>
    <source>
        <strain evidence="1 2">BIOML-A6</strain>
    </source>
</reference>
<comment type="caution">
    <text evidence="1">The sequence shown here is derived from an EMBL/GenBank/DDBJ whole genome shotgun (WGS) entry which is preliminary data.</text>
</comment>
<dbReference type="RefSeq" id="WP_149920715.1">
    <property type="nucleotide sequence ID" value="NZ_VVYV01000095.1"/>
</dbReference>
<name>A0A642PPF7_9BACE</name>
<protein>
    <recommendedName>
        <fullName evidence="3">BRCT domain-containing protein</fullName>
    </recommendedName>
</protein>
<dbReference type="GO" id="GO:0003676">
    <property type="term" value="F:nucleic acid binding"/>
    <property type="evidence" value="ECO:0007669"/>
    <property type="project" value="InterPro"/>
</dbReference>
<dbReference type="Gene3D" id="3.30.420.10">
    <property type="entry name" value="Ribonuclease H-like superfamily/Ribonuclease H"/>
    <property type="match status" value="1"/>
</dbReference>
<dbReference type="EMBL" id="VVYV01000095">
    <property type="protein sequence ID" value="KAA5411799.1"/>
    <property type="molecule type" value="Genomic_DNA"/>
</dbReference>